<dbReference type="RefSeq" id="WP_145275897.1">
    <property type="nucleotide sequence ID" value="NZ_CP036272.1"/>
</dbReference>
<dbReference type="PANTHER" id="PTHR18895:SF74">
    <property type="entry name" value="MTRF1L RELEASE FACTOR GLUTAMINE METHYLTRANSFERASE"/>
    <property type="match status" value="1"/>
</dbReference>
<dbReference type="GO" id="GO:0003676">
    <property type="term" value="F:nucleic acid binding"/>
    <property type="evidence" value="ECO:0007669"/>
    <property type="project" value="InterPro"/>
</dbReference>
<evidence type="ECO:0000259" key="4">
    <source>
        <dbReference type="Pfam" id="PF05175"/>
    </source>
</evidence>
<dbReference type="InterPro" id="IPR002052">
    <property type="entry name" value="DNA_methylase_N6_adenine_CS"/>
</dbReference>
<keyword evidence="1 5" id="KW-0489">Methyltransferase</keyword>
<organism evidence="5 6">
    <name type="scientific">Stieleria bergensis</name>
    <dbReference type="NCBI Taxonomy" id="2528025"/>
    <lineage>
        <taxon>Bacteria</taxon>
        <taxon>Pseudomonadati</taxon>
        <taxon>Planctomycetota</taxon>
        <taxon>Planctomycetia</taxon>
        <taxon>Pirellulales</taxon>
        <taxon>Pirellulaceae</taxon>
        <taxon>Stieleria</taxon>
    </lineage>
</organism>
<dbReference type="SUPFAM" id="SSF53335">
    <property type="entry name" value="S-adenosyl-L-methionine-dependent methyltransferases"/>
    <property type="match status" value="1"/>
</dbReference>
<evidence type="ECO:0000313" key="5">
    <source>
        <dbReference type="EMBL" id="QDT61669.1"/>
    </source>
</evidence>
<dbReference type="Gene3D" id="3.40.50.150">
    <property type="entry name" value="Vaccinia Virus protein VP39"/>
    <property type="match status" value="1"/>
</dbReference>
<dbReference type="InterPro" id="IPR007848">
    <property type="entry name" value="Small_mtfrase_dom"/>
</dbReference>
<protein>
    <submittedName>
        <fullName evidence="5">N5-glutamine S-adenosyl-L-methionine-dependent methyltransferase</fullName>
    </submittedName>
</protein>
<evidence type="ECO:0000256" key="3">
    <source>
        <dbReference type="SAM" id="MobiDB-lite"/>
    </source>
</evidence>
<dbReference type="PROSITE" id="PS00092">
    <property type="entry name" value="N6_MTASE"/>
    <property type="match status" value="1"/>
</dbReference>
<sequence>MPSLRPSFFASVLLLALVTNGCERRRTRTDLDYNYQVTQVINEPNLPSELVQFESVFWEPDDTNSLRDLLLKDNVVDGRRVLEIGTGTGLVSLYCLLGMAKQVVATDINPAAVANARYNAAMMDLEMDFDVRQVPPAEPGAFTVIKPDETFDLIISNPPWEDGQVKQPSDHAFYDPQFALMDSILDGLPDHLRLGGRCLLVYGHVPAIKRLLRETEKRGFPAKILDDRQLDDLDVDFLPGMMIEVKVPREKLSRGPSRQPAAESAGQ</sequence>
<keyword evidence="2" id="KW-0949">S-adenosyl-L-methionine</keyword>
<dbReference type="CDD" id="cd02440">
    <property type="entry name" value="AdoMet_MTases"/>
    <property type="match status" value="1"/>
</dbReference>
<accession>A0A517SZU7</accession>
<keyword evidence="5" id="KW-0808">Transferase</keyword>
<dbReference type="AlphaFoldDB" id="A0A517SZU7"/>
<dbReference type="GO" id="GO:0036009">
    <property type="term" value="F:protein-glutamine N-methyltransferase activity"/>
    <property type="evidence" value="ECO:0007669"/>
    <property type="project" value="TreeGrafter"/>
</dbReference>
<feature type="region of interest" description="Disordered" evidence="3">
    <location>
        <begin position="248"/>
        <end position="267"/>
    </location>
</feature>
<evidence type="ECO:0000256" key="1">
    <source>
        <dbReference type="ARBA" id="ARBA00022603"/>
    </source>
</evidence>
<dbReference type="OrthoDB" id="267914at2"/>
<dbReference type="Pfam" id="PF05175">
    <property type="entry name" value="MTS"/>
    <property type="match status" value="1"/>
</dbReference>
<dbReference type="Proteomes" id="UP000315003">
    <property type="component" value="Chromosome"/>
</dbReference>
<feature type="domain" description="Methyltransferase small" evidence="4">
    <location>
        <begin position="74"/>
        <end position="213"/>
    </location>
</feature>
<name>A0A517SZU7_9BACT</name>
<evidence type="ECO:0000256" key="2">
    <source>
        <dbReference type="ARBA" id="ARBA00022691"/>
    </source>
</evidence>
<gene>
    <name evidence="5" type="ORF">SV7mr_42080</name>
</gene>
<dbReference type="PANTHER" id="PTHR18895">
    <property type="entry name" value="HEMK METHYLTRANSFERASE"/>
    <property type="match status" value="1"/>
</dbReference>
<keyword evidence="6" id="KW-1185">Reference proteome</keyword>
<dbReference type="EMBL" id="CP036272">
    <property type="protein sequence ID" value="QDT61669.1"/>
    <property type="molecule type" value="Genomic_DNA"/>
</dbReference>
<dbReference type="InterPro" id="IPR050320">
    <property type="entry name" value="N5-glutamine_MTase"/>
</dbReference>
<evidence type="ECO:0000313" key="6">
    <source>
        <dbReference type="Proteomes" id="UP000315003"/>
    </source>
</evidence>
<dbReference type="InterPro" id="IPR029063">
    <property type="entry name" value="SAM-dependent_MTases_sf"/>
</dbReference>
<reference evidence="5 6" key="1">
    <citation type="submission" date="2019-02" db="EMBL/GenBank/DDBJ databases">
        <title>Deep-cultivation of Planctomycetes and their phenomic and genomic characterization uncovers novel biology.</title>
        <authorList>
            <person name="Wiegand S."/>
            <person name="Jogler M."/>
            <person name="Boedeker C."/>
            <person name="Pinto D."/>
            <person name="Vollmers J."/>
            <person name="Rivas-Marin E."/>
            <person name="Kohn T."/>
            <person name="Peeters S.H."/>
            <person name="Heuer A."/>
            <person name="Rast P."/>
            <person name="Oberbeckmann S."/>
            <person name="Bunk B."/>
            <person name="Jeske O."/>
            <person name="Meyerdierks A."/>
            <person name="Storesund J.E."/>
            <person name="Kallscheuer N."/>
            <person name="Luecker S."/>
            <person name="Lage O.M."/>
            <person name="Pohl T."/>
            <person name="Merkel B.J."/>
            <person name="Hornburger P."/>
            <person name="Mueller R.-W."/>
            <person name="Bruemmer F."/>
            <person name="Labrenz M."/>
            <person name="Spormann A.M."/>
            <person name="Op den Camp H."/>
            <person name="Overmann J."/>
            <person name="Amann R."/>
            <person name="Jetten M.S.M."/>
            <person name="Mascher T."/>
            <person name="Medema M.H."/>
            <person name="Devos D.P."/>
            <person name="Kaster A.-K."/>
            <person name="Ovreas L."/>
            <person name="Rohde M."/>
            <person name="Galperin M.Y."/>
            <person name="Jogler C."/>
        </authorList>
    </citation>
    <scope>NUCLEOTIDE SEQUENCE [LARGE SCALE GENOMIC DNA]</scope>
    <source>
        <strain evidence="5 6">SV_7m_r</strain>
    </source>
</reference>
<dbReference type="GO" id="GO:0032259">
    <property type="term" value="P:methylation"/>
    <property type="evidence" value="ECO:0007669"/>
    <property type="project" value="UniProtKB-KW"/>
</dbReference>
<proteinExistence type="predicted"/>